<evidence type="ECO:0000259" key="1">
    <source>
        <dbReference type="PROSITE" id="PS50995"/>
    </source>
</evidence>
<dbReference type="InterPro" id="IPR036388">
    <property type="entry name" value="WH-like_DNA-bd_sf"/>
</dbReference>
<evidence type="ECO:0000313" key="2">
    <source>
        <dbReference type="EMBL" id="XDS44548.1"/>
    </source>
</evidence>
<dbReference type="PANTHER" id="PTHR33164:SF43">
    <property type="entry name" value="HTH-TYPE TRANSCRIPTIONAL REPRESSOR YETL"/>
    <property type="match status" value="1"/>
</dbReference>
<organism evidence="2">
    <name type="scientific">Bifidobacterium aquikefiricola</name>
    <dbReference type="NCBI Taxonomy" id="3059038"/>
    <lineage>
        <taxon>Bacteria</taxon>
        <taxon>Bacillati</taxon>
        <taxon>Actinomycetota</taxon>
        <taxon>Actinomycetes</taxon>
        <taxon>Bifidobacteriales</taxon>
        <taxon>Bifidobacteriaceae</taxon>
        <taxon>Bifidobacterium</taxon>
    </lineage>
</organism>
<dbReference type="RefSeq" id="WP_369344124.1">
    <property type="nucleotide sequence ID" value="NZ_CP129674.1"/>
</dbReference>
<dbReference type="GO" id="GO:0006950">
    <property type="term" value="P:response to stress"/>
    <property type="evidence" value="ECO:0007669"/>
    <property type="project" value="TreeGrafter"/>
</dbReference>
<dbReference type="AlphaFoldDB" id="A0AB39U6V9"/>
<feature type="domain" description="HTH marR-type" evidence="1">
    <location>
        <begin position="1"/>
        <end position="147"/>
    </location>
</feature>
<dbReference type="InterPro" id="IPR000835">
    <property type="entry name" value="HTH_MarR-typ"/>
</dbReference>
<dbReference type="KEGG" id="baqk:QN215_09890"/>
<dbReference type="InterPro" id="IPR036390">
    <property type="entry name" value="WH_DNA-bd_sf"/>
</dbReference>
<proteinExistence type="predicted"/>
<gene>
    <name evidence="2" type="ORF">QN215_09890</name>
</gene>
<reference evidence="2" key="1">
    <citation type="submission" date="2023-07" db="EMBL/GenBank/DDBJ databases">
        <title>Bifidobacterium aquikefiriaerophilum sp. nov. and Bifidobacterium eccum sp. nov., isolated from water kefir.</title>
        <authorList>
            <person name="Breselge S."/>
            <person name="Bellassi P."/>
            <person name="Barcenilla C."/>
            <person name="Alvarez-Ordonez A."/>
            <person name="Morelli L."/>
            <person name="Cotter P.D."/>
        </authorList>
    </citation>
    <scope>NUCLEOTIDE SEQUENCE</scope>
    <source>
        <strain evidence="2">WK041_4_12</strain>
    </source>
</reference>
<dbReference type="SMART" id="SM00347">
    <property type="entry name" value="HTH_MARR"/>
    <property type="match status" value="1"/>
</dbReference>
<accession>A0AB39U6V9</accession>
<dbReference type="SUPFAM" id="SSF46785">
    <property type="entry name" value="Winged helix' DNA-binding domain"/>
    <property type="match status" value="1"/>
</dbReference>
<dbReference type="EMBL" id="CP129674">
    <property type="protein sequence ID" value="XDS44548.1"/>
    <property type="molecule type" value="Genomic_DNA"/>
</dbReference>
<dbReference type="PRINTS" id="PR00598">
    <property type="entry name" value="HTHMARR"/>
</dbReference>
<name>A0AB39U6V9_9BIFI</name>
<dbReference type="GO" id="GO:0003700">
    <property type="term" value="F:DNA-binding transcription factor activity"/>
    <property type="evidence" value="ECO:0007669"/>
    <property type="project" value="InterPro"/>
</dbReference>
<dbReference type="Gene3D" id="1.10.10.10">
    <property type="entry name" value="Winged helix-like DNA-binding domain superfamily/Winged helix DNA-binding domain"/>
    <property type="match status" value="1"/>
</dbReference>
<protein>
    <recommendedName>
        <fullName evidence="1">HTH marR-type domain-containing protein</fullName>
    </recommendedName>
</protein>
<sequence length="151" mass="16586">MDTSTSPDSNFLHCALLLAGVSELLPGIVNAELQHDTGISQFAFFTLSELSKQPCHGMRLKELAACTNTTMARLSRVITQLESEHLVRKIKLDGPGRAVEIHISDEGKARLEHATVSFVSVMHSKVLADLNAEELQNLEKITTRLIATMHP</sequence>
<dbReference type="PANTHER" id="PTHR33164">
    <property type="entry name" value="TRANSCRIPTIONAL REGULATOR, MARR FAMILY"/>
    <property type="match status" value="1"/>
</dbReference>
<dbReference type="PROSITE" id="PS50995">
    <property type="entry name" value="HTH_MARR_2"/>
    <property type="match status" value="1"/>
</dbReference>
<dbReference type="InterPro" id="IPR039422">
    <property type="entry name" value="MarR/SlyA-like"/>
</dbReference>